<reference evidence="1 2" key="1">
    <citation type="submission" date="2018-04" db="EMBL/GenBank/DDBJ databases">
        <title>Genomic Encyclopedia of Archaeal and Bacterial Type Strains, Phase II (KMG-II): from individual species to whole genera.</title>
        <authorList>
            <person name="Goeker M."/>
        </authorList>
    </citation>
    <scope>NUCLEOTIDE SEQUENCE [LARGE SCALE GENOMIC DNA]</scope>
    <source>
        <strain evidence="1 2">DSM 100162</strain>
    </source>
</reference>
<dbReference type="RefSeq" id="WP_108213697.1">
    <property type="nucleotide sequence ID" value="NZ_QBKI01000013.1"/>
</dbReference>
<dbReference type="Proteomes" id="UP000244225">
    <property type="component" value="Unassembled WGS sequence"/>
</dbReference>
<gene>
    <name evidence="1" type="ORF">C8N40_11398</name>
</gene>
<organism evidence="1 2">
    <name type="scientific">Pontibacter mucosus</name>
    <dbReference type="NCBI Taxonomy" id="1649266"/>
    <lineage>
        <taxon>Bacteria</taxon>
        <taxon>Pseudomonadati</taxon>
        <taxon>Bacteroidota</taxon>
        <taxon>Cytophagia</taxon>
        <taxon>Cytophagales</taxon>
        <taxon>Hymenobacteraceae</taxon>
        <taxon>Pontibacter</taxon>
    </lineage>
</organism>
<dbReference type="EMBL" id="QBKI01000013">
    <property type="protein sequence ID" value="PTX13176.1"/>
    <property type="molecule type" value="Genomic_DNA"/>
</dbReference>
<comment type="caution">
    <text evidence="1">The sequence shown here is derived from an EMBL/GenBank/DDBJ whole genome shotgun (WGS) entry which is preliminary data.</text>
</comment>
<accession>A0A2T5Y9Y0</accession>
<name>A0A2T5Y9Y0_9BACT</name>
<evidence type="ECO:0000313" key="2">
    <source>
        <dbReference type="Proteomes" id="UP000244225"/>
    </source>
</evidence>
<protein>
    <submittedName>
        <fullName evidence="1">Uncharacterized protein</fullName>
    </submittedName>
</protein>
<proteinExistence type="predicted"/>
<keyword evidence="2" id="KW-1185">Reference proteome</keyword>
<sequence>MDNFNFDDSKSQEENLEAFFNFCIQKDPVLGKIIADNKDLLTRVDSDASNLKSEFRTKVAQQVSAVYKQSE</sequence>
<dbReference type="AlphaFoldDB" id="A0A2T5Y9Y0"/>
<evidence type="ECO:0000313" key="1">
    <source>
        <dbReference type="EMBL" id="PTX13176.1"/>
    </source>
</evidence>